<protein>
    <submittedName>
        <fullName evidence="1">Histidine ammonia-lyase</fullName>
    </submittedName>
</protein>
<dbReference type="CDD" id="cd00332">
    <property type="entry name" value="PAL-HAL"/>
    <property type="match status" value="1"/>
</dbReference>
<proteinExistence type="predicted"/>
<reference evidence="1 2" key="1">
    <citation type="journal article" date="2012" name="J. Bacteriol.">
        <title>Complete genome sequence of Klebsiella oxytoca KCTC 1686, used in production of 2,3-butanediol.</title>
        <authorList>
            <person name="Shin S.H."/>
            <person name="Kim S."/>
            <person name="Kim J.Y."/>
            <person name="Lee S."/>
            <person name="Um Y."/>
            <person name="Oh M.K."/>
            <person name="Kim Y.R."/>
            <person name="Lee J."/>
            <person name="Yang K.S."/>
        </authorList>
    </citation>
    <scope>NUCLEOTIDE SEQUENCE [LARGE SCALE GENOMIC DNA]</scope>
    <source>
        <strain evidence="2">ATCC 8724 / DSM 4798 / JCM 20051 / NBRC 3318 / NRRL B-199 / KCTC 1686</strain>
    </source>
</reference>
<dbReference type="EMBL" id="CP003218">
    <property type="protein sequence ID" value="AEX04112.1"/>
    <property type="molecule type" value="Genomic_DNA"/>
</dbReference>
<dbReference type="PANTHER" id="PTHR10362">
    <property type="entry name" value="HISTIDINE AMMONIA-LYASE"/>
    <property type="match status" value="1"/>
</dbReference>
<dbReference type="InterPro" id="IPR001106">
    <property type="entry name" value="Aromatic_Lyase"/>
</dbReference>
<dbReference type="HOGENOM" id="CLU_014801_4_0_6"/>
<dbReference type="Gene3D" id="1.10.275.10">
    <property type="entry name" value="Fumarase/aspartase (N-terminal domain)"/>
    <property type="match status" value="1"/>
</dbReference>
<dbReference type="KEGG" id="kox:KOX_11930"/>
<dbReference type="GO" id="GO:0016841">
    <property type="term" value="F:ammonia-lyase activity"/>
    <property type="evidence" value="ECO:0007669"/>
    <property type="project" value="UniProtKB-ARBA"/>
</dbReference>
<organism evidence="1 2">
    <name type="scientific">Klebsiella michiganensis (strain ATCC 8724 / DSM 4798 / JCM 20051 / NBRC 3318 / NRRL B-199 / KCTC 1686 / BUCSAV 143 / CCM 1901)</name>
    <dbReference type="NCBI Taxonomy" id="1006551"/>
    <lineage>
        <taxon>Bacteria</taxon>
        <taxon>Pseudomonadati</taxon>
        <taxon>Pseudomonadota</taxon>
        <taxon>Gammaproteobacteria</taxon>
        <taxon>Enterobacterales</taxon>
        <taxon>Enterobacteriaceae</taxon>
        <taxon>Klebsiella/Raoultella group</taxon>
        <taxon>Klebsiella</taxon>
    </lineage>
</organism>
<accession>A0A0H3H904</accession>
<dbReference type="RefSeq" id="WP_014228064.1">
    <property type="nucleotide sequence ID" value="NC_016612.1"/>
</dbReference>
<evidence type="ECO:0000313" key="2">
    <source>
        <dbReference type="Proteomes" id="UP000007843"/>
    </source>
</evidence>
<dbReference type="InterPro" id="IPR008948">
    <property type="entry name" value="L-Aspartase-like"/>
</dbReference>
<keyword evidence="1" id="KW-0456">Lyase</keyword>
<dbReference type="SUPFAM" id="SSF48557">
    <property type="entry name" value="L-aspartase-like"/>
    <property type="match status" value="1"/>
</dbReference>
<sequence length="510" mass="54355">MTTPLNGSITLGQAPGTVDEIVRIADGAPIALEKAALDNMARVSSRIQRAIEQGQVIYGLTTGVGDLVTTRLSPDRMTDTQLNMLRSHACGVGPDLTVREVRAMMAVTLKSLLQGYSGVTPALAQRIADMLNRQVTPWSPAGGSVGYLIATAHIGLAVFGEGKCWYQGELLPAQQALTRAGIPPYVPGPREGHALVGGTYEITALGCLAVADFQRLLPVADMAGGMCLEAMRGNTRGYDARLHALRPHPGQQETAQNLRRLLKGSEILARYRDHRVQDALSLRCIPQIHGAVRDQLAHCRQIMTIELNSVTDNPLFLVEEDRLIVMPGGNGHGAPTALALDALAVAIAQLSTASQARCDRITNTHLSGLPAFLISPDSGYSGMMIPPYVAAALAGDNRSLAGPASIHTVSTCAGQEDHVSMGVAAARKALKAVENAVDIVAIELLCACQALEFHRPLRAAVGSEATLERVRQAVPFRDKDTLLYPDIHALRALIHQGELSAMLQALCEEE</sequence>
<dbReference type="PATRIC" id="fig|1006551.4.peg.2400"/>
<evidence type="ECO:0000313" key="1">
    <source>
        <dbReference type="EMBL" id="AEX04112.1"/>
    </source>
</evidence>
<name>A0A0H3H904_KLEM8</name>
<dbReference type="Pfam" id="PF00221">
    <property type="entry name" value="Lyase_aromatic"/>
    <property type="match status" value="1"/>
</dbReference>
<dbReference type="InterPro" id="IPR024083">
    <property type="entry name" value="Fumarase/histidase_N"/>
</dbReference>
<dbReference type="Proteomes" id="UP000007843">
    <property type="component" value="Chromosome"/>
</dbReference>
<dbReference type="AlphaFoldDB" id="A0A0H3H904"/>
<dbReference type="Gene3D" id="1.20.200.10">
    <property type="entry name" value="Fumarase/aspartase (Central domain)"/>
    <property type="match status" value="1"/>
</dbReference>
<gene>
    <name evidence="1" type="ordered locus">KOX_11930</name>
</gene>